<dbReference type="GO" id="GO:0016746">
    <property type="term" value="F:acyltransferase activity"/>
    <property type="evidence" value="ECO:0007669"/>
    <property type="project" value="UniProtKB-KW"/>
</dbReference>
<dbReference type="Gene3D" id="3.30.559.10">
    <property type="entry name" value="Chloramphenicol acetyltransferase-like domain"/>
    <property type="match status" value="1"/>
</dbReference>
<keyword evidence="3" id="KW-0012">Acyltransferase</keyword>
<keyword evidence="2" id="KW-0808">Transferase</keyword>
<dbReference type="EMBL" id="CAMGYJ010000003">
    <property type="protein sequence ID" value="CAI0392109.1"/>
    <property type="molecule type" value="Genomic_DNA"/>
</dbReference>
<comment type="caution">
    <text evidence="4">The sequence shown here is derived from an EMBL/GenBank/DDBJ whole genome shotgun (WGS) entry which is preliminary data.</text>
</comment>
<sequence length="187" mass="21360">MKEPWASGYTVGNLIWDPIALHNHDDYSQFHSSNNEAKPLQQLVHKLRSSIEKVDGEFMQRLEGGAGREEHMRNEEMRRKMMAAGAQSGSKVMHFVVSSVIRLGLYDVDFGWGNPVWVSMARFADNINNLVALMDSPTGYGVEAWIALHEQEMTLLEHDNEFLDYAKSTPNVLYSTYLSKLNQYSFK</sequence>
<evidence type="ECO:0000256" key="3">
    <source>
        <dbReference type="ARBA" id="ARBA00023315"/>
    </source>
</evidence>
<comment type="similarity">
    <text evidence="1">Belongs to the plant acyltransferase family.</text>
</comment>
<accession>A0AAV0I623</accession>
<dbReference type="InterPro" id="IPR023213">
    <property type="entry name" value="CAT-like_dom_sf"/>
</dbReference>
<protein>
    <submittedName>
        <fullName evidence="4">Uncharacterized protein</fullName>
    </submittedName>
</protein>
<reference evidence="4" key="1">
    <citation type="submission" date="2022-08" db="EMBL/GenBank/DDBJ databases">
        <authorList>
            <person name="Gutierrez-Valencia J."/>
        </authorList>
    </citation>
    <scope>NUCLEOTIDE SEQUENCE</scope>
</reference>
<gene>
    <name evidence="4" type="ORF">LITE_LOCUS7408</name>
</gene>
<evidence type="ECO:0000256" key="1">
    <source>
        <dbReference type="ARBA" id="ARBA00009861"/>
    </source>
</evidence>
<evidence type="ECO:0000256" key="2">
    <source>
        <dbReference type="ARBA" id="ARBA00022679"/>
    </source>
</evidence>
<evidence type="ECO:0000313" key="5">
    <source>
        <dbReference type="Proteomes" id="UP001154282"/>
    </source>
</evidence>
<evidence type="ECO:0000313" key="4">
    <source>
        <dbReference type="EMBL" id="CAI0392109.1"/>
    </source>
</evidence>
<keyword evidence="5" id="KW-1185">Reference proteome</keyword>
<organism evidence="4 5">
    <name type="scientific">Linum tenue</name>
    <dbReference type="NCBI Taxonomy" id="586396"/>
    <lineage>
        <taxon>Eukaryota</taxon>
        <taxon>Viridiplantae</taxon>
        <taxon>Streptophyta</taxon>
        <taxon>Embryophyta</taxon>
        <taxon>Tracheophyta</taxon>
        <taxon>Spermatophyta</taxon>
        <taxon>Magnoliopsida</taxon>
        <taxon>eudicotyledons</taxon>
        <taxon>Gunneridae</taxon>
        <taxon>Pentapetalae</taxon>
        <taxon>rosids</taxon>
        <taxon>fabids</taxon>
        <taxon>Malpighiales</taxon>
        <taxon>Linaceae</taxon>
        <taxon>Linum</taxon>
    </lineage>
</organism>
<dbReference type="Proteomes" id="UP001154282">
    <property type="component" value="Unassembled WGS sequence"/>
</dbReference>
<dbReference type="Pfam" id="PF02458">
    <property type="entry name" value="Transferase"/>
    <property type="match status" value="1"/>
</dbReference>
<proteinExistence type="inferred from homology"/>
<dbReference type="PANTHER" id="PTHR31623">
    <property type="entry name" value="F21J9.9"/>
    <property type="match status" value="1"/>
</dbReference>
<dbReference type="AlphaFoldDB" id="A0AAV0I623"/>
<name>A0AAV0I623_9ROSI</name>
<dbReference type="PANTHER" id="PTHR31623:SF110">
    <property type="entry name" value="VINORINE SYNTHASE-LIKE"/>
    <property type="match status" value="1"/>
</dbReference>